<protein>
    <submittedName>
        <fullName evidence="1">Uncharacterized protein</fullName>
    </submittedName>
</protein>
<organism evidence="1 2">
    <name type="scientific">Asparagus officinalis</name>
    <name type="common">Garden asparagus</name>
    <dbReference type="NCBI Taxonomy" id="4686"/>
    <lineage>
        <taxon>Eukaryota</taxon>
        <taxon>Viridiplantae</taxon>
        <taxon>Streptophyta</taxon>
        <taxon>Embryophyta</taxon>
        <taxon>Tracheophyta</taxon>
        <taxon>Spermatophyta</taxon>
        <taxon>Magnoliopsida</taxon>
        <taxon>Liliopsida</taxon>
        <taxon>Asparagales</taxon>
        <taxon>Asparagaceae</taxon>
        <taxon>Asparagoideae</taxon>
        <taxon>Asparagus</taxon>
    </lineage>
</organism>
<dbReference type="EMBL" id="CM007384">
    <property type="protein sequence ID" value="ONK73242.1"/>
    <property type="molecule type" value="Genomic_DNA"/>
</dbReference>
<name>A0A5P1F4Y9_ASPOF</name>
<evidence type="ECO:0000313" key="2">
    <source>
        <dbReference type="Proteomes" id="UP000243459"/>
    </source>
</evidence>
<dbReference type="AlphaFoldDB" id="A0A5P1F4Y9"/>
<reference evidence="2" key="1">
    <citation type="journal article" date="2017" name="Nat. Commun.">
        <title>The asparagus genome sheds light on the origin and evolution of a young Y chromosome.</title>
        <authorList>
            <person name="Harkess A."/>
            <person name="Zhou J."/>
            <person name="Xu C."/>
            <person name="Bowers J.E."/>
            <person name="Van der Hulst R."/>
            <person name="Ayyampalayam S."/>
            <person name="Mercati F."/>
            <person name="Riccardi P."/>
            <person name="McKain M.R."/>
            <person name="Kakrana A."/>
            <person name="Tang H."/>
            <person name="Ray J."/>
            <person name="Groenendijk J."/>
            <person name="Arikit S."/>
            <person name="Mathioni S.M."/>
            <person name="Nakano M."/>
            <person name="Shan H."/>
            <person name="Telgmann-Rauber A."/>
            <person name="Kanno A."/>
            <person name="Yue Z."/>
            <person name="Chen H."/>
            <person name="Li W."/>
            <person name="Chen Y."/>
            <person name="Xu X."/>
            <person name="Zhang Y."/>
            <person name="Luo S."/>
            <person name="Chen H."/>
            <person name="Gao J."/>
            <person name="Mao Z."/>
            <person name="Pires J.C."/>
            <person name="Luo M."/>
            <person name="Kudrna D."/>
            <person name="Wing R.A."/>
            <person name="Meyers B.C."/>
            <person name="Yi K."/>
            <person name="Kong H."/>
            <person name="Lavrijsen P."/>
            <person name="Sunseri F."/>
            <person name="Falavigna A."/>
            <person name="Ye Y."/>
            <person name="Leebens-Mack J.H."/>
            <person name="Chen G."/>
        </authorList>
    </citation>
    <scope>NUCLEOTIDE SEQUENCE [LARGE SCALE GENOMIC DNA]</scope>
    <source>
        <strain evidence="2">cv. DH0086</strain>
    </source>
</reference>
<evidence type="ECO:0000313" key="1">
    <source>
        <dbReference type="EMBL" id="ONK73242.1"/>
    </source>
</evidence>
<dbReference type="Gramene" id="ONK73242">
    <property type="protein sequence ID" value="ONK73242"/>
    <property type="gene ID" value="A4U43_C04F28850"/>
</dbReference>
<dbReference type="Proteomes" id="UP000243459">
    <property type="component" value="Chromosome 4"/>
</dbReference>
<sequence length="93" mass="10633">MFRKYHRPLKENQGKYVCYEVWVENFVYGSRSTKVADPKDPFGDGSSNPEAIVRPTYSLLIAFHGGTETLMMADRMARRVRASLAPPVLAYIY</sequence>
<gene>
    <name evidence="1" type="ORF">A4U43_C04F28850</name>
</gene>
<keyword evidence="2" id="KW-1185">Reference proteome</keyword>
<accession>A0A5P1F4Y9</accession>
<proteinExistence type="predicted"/>